<dbReference type="OrthoDB" id="8119704at2759"/>
<protein>
    <submittedName>
        <fullName evidence="4">Hemocyanin C chain</fullName>
    </submittedName>
</protein>
<dbReference type="PANTHER" id="PTHR11511:SF4">
    <property type="entry name" value="PHENOLOXIDASE 2-RELATED"/>
    <property type="match status" value="1"/>
</dbReference>
<accession>A0A8X6X665</accession>
<comment type="caution">
    <text evidence="4">The sequence shown here is derived from an EMBL/GenBank/DDBJ whole genome shotgun (WGS) entry which is preliminary data.</text>
</comment>
<dbReference type="AlphaFoldDB" id="A0A8X6X665"/>
<name>A0A8X6X665_9ARAC</name>
<dbReference type="PANTHER" id="PTHR11511">
    <property type="entry name" value="LARVAL STORAGE PROTEIN/PHENOLOXIDASE"/>
    <property type="match status" value="1"/>
</dbReference>
<dbReference type="GO" id="GO:0046872">
    <property type="term" value="F:metal ion binding"/>
    <property type="evidence" value="ECO:0007669"/>
    <property type="project" value="UniProtKB-KW"/>
</dbReference>
<keyword evidence="2" id="KW-0186">Copper</keyword>
<evidence type="ECO:0000259" key="3">
    <source>
        <dbReference type="Pfam" id="PF03723"/>
    </source>
</evidence>
<reference evidence="4" key="1">
    <citation type="submission" date="2020-08" db="EMBL/GenBank/DDBJ databases">
        <title>Multicomponent nature underlies the extraordinary mechanical properties of spider dragline silk.</title>
        <authorList>
            <person name="Kono N."/>
            <person name="Nakamura H."/>
            <person name="Mori M."/>
            <person name="Yoshida Y."/>
            <person name="Ohtoshi R."/>
            <person name="Malay A.D."/>
            <person name="Moran D.A.P."/>
            <person name="Tomita M."/>
            <person name="Numata K."/>
            <person name="Arakawa K."/>
        </authorList>
    </citation>
    <scope>NUCLEOTIDE SEQUENCE</scope>
</reference>
<dbReference type="InterPro" id="IPR005203">
    <property type="entry name" value="Hemocyanin_C"/>
</dbReference>
<sequence length="157" mass="17233">MRTVTGGFLGVSPVLATEQGGKANVWGVGFRKWDEPDAPRPHHCLKFQLGFNGVGIESVRVIAHQENVVITSFEEDTLDLSNSMNFGRKGAVKVGQLTHKNICTDAVSYCGVKDDLHTDRKAMGFPFDRSIVADSVKEWLLPNMSLTTVKIFHSSGQ</sequence>
<gene>
    <name evidence="4" type="primary">NCL1_47554</name>
    <name evidence="4" type="ORF">TNIN_489481</name>
</gene>
<feature type="domain" description="Hemocyanin C-terminal" evidence="3">
    <location>
        <begin position="104"/>
        <end position="153"/>
    </location>
</feature>
<evidence type="ECO:0000313" key="4">
    <source>
        <dbReference type="EMBL" id="GFY47630.1"/>
    </source>
</evidence>
<evidence type="ECO:0000256" key="1">
    <source>
        <dbReference type="ARBA" id="ARBA00022723"/>
    </source>
</evidence>
<dbReference type="Gene3D" id="2.60.40.1520">
    <property type="entry name" value="Hemocyanin, C-terminal domain"/>
    <property type="match status" value="2"/>
</dbReference>
<dbReference type="Pfam" id="PF03723">
    <property type="entry name" value="Hemocyanin_C"/>
    <property type="match status" value="1"/>
</dbReference>
<evidence type="ECO:0000313" key="5">
    <source>
        <dbReference type="Proteomes" id="UP000886998"/>
    </source>
</evidence>
<organism evidence="4 5">
    <name type="scientific">Trichonephila inaurata madagascariensis</name>
    <dbReference type="NCBI Taxonomy" id="2747483"/>
    <lineage>
        <taxon>Eukaryota</taxon>
        <taxon>Metazoa</taxon>
        <taxon>Ecdysozoa</taxon>
        <taxon>Arthropoda</taxon>
        <taxon>Chelicerata</taxon>
        <taxon>Arachnida</taxon>
        <taxon>Araneae</taxon>
        <taxon>Araneomorphae</taxon>
        <taxon>Entelegynae</taxon>
        <taxon>Araneoidea</taxon>
        <taxon>Nephilidae</taxon>
        <taxon>Trichonephila</taxon>
        <taxon>Trichonephila inaurata</taxon>
    </lineage>
</organism>
<dbReference type="EMBL" id="BMAV01006038">
    <property type="protein sequence ID" value="GFY47630.1"/>
    <property type="molecule type" value="Genomic_DNA"/>
</dbReference>
<proteinExistence type="predicted"/>
<dbReference type="Proteomes" id="UP000886998">
    <property type="component" value="Unassembled WGS sequence"/>
</dbReference>
<dbReference type="InterPro" id="IPR013788">
    <property type="entry name" value="Hemocyanin/hexamerin"/>
</dbReference>
<evidence type="ECO:0000256" key="2">
    <source>
        <dbReference type="ARBA" id="ARBA00023008"/>
    </source>
</evidence>
<keyword evidence="5" id="KW-1185">Reference proteome</keyword>
<keyword evidence="1" id="KW-0479">Metal-binding</keyword>
<dbReference type="InterPro" id="IPR037020">
    <property type="entry name" value="Hemocyanin_C_sf"/>
</dbReference>
<dbReference type="InterPro" id="IPR014756">
    <property type="entry name" value="Ig_E-set"/>
</dbReference>
<dbReference type="SUPFAM" id="SSF81296">
    <property type="entry name" value="E set domains"/>
    <property type="match status" value="1"/>
</dbReference>